<reference evidence="12 13" key="1">
    <citation type="journal article" date="2016" name="Nat. Commun.">
        <title>Thousands of microbial genomes shed light on interconnected biogeochemical processes in an aquifer system.</title>
        <authorList>
            <person name="Anantharaman K."/>
            <person name="Brown C.T."/>
            <person name="Hug L.A."/>
            <person name="Sharon I."/>
            <person name="Castelle C.J."/>
            <person name="Probst A.J."/>
            <person name="Thomas B.C."/>
            <person name="Singh A."/>
            <person name="Wilkins M.J."/>
            <person name="Karaoz U."/>
            <person name="Brodie E.L."/>
            <person name="Williams K.H."/>
            <person name="Hubbard S.S."/>
            <person name="Banfield J.F."/>
        </authorList>
    </citation>
    <scope>NUCLEOTIDE SEQUENCE [LARGE SCALE GENOMIC DNA]</scope>
</reference>
<evidence type="ECO:0000256" key="7">
    <source>
        <dbReference type="ARBA" id="ARBA00023239"/>
    </source>
</evidence>
<dbReference type="UniPathway" id="UPA00031">
    <property type="reaction ID" value="UER00010"/>
</dbReference>
<evidence type="ECO:0000313" key="12">
    <source>
        <dbReference type="EMBL" id="OGF28139.1"/>
    </source>
</evidence>
<evidence type="ECO:0000256" key="2">
    <source>
        <dbReference type="ARBA" id="ARBA00009667"/>
    </source>
</evidence>
<evidence type="ECO:0000256" key="11">
    <source>
        <dbReference type="RuleBase" id="RU003657"/>
    </source>
</evidence>
<gene>
    <name evidence="12" type="ORF">A2242_03730</name>
</gene>
<evidence type="ECO:0000313" key="13">
    <source>
        <dbReference type="Proteomes" id="UP000178925"/>
    </source>
</evidence>
<dbReference type="NCBIfam" id="TIGR00735">
    <property type="entry name" value="hisF"/>
    <property type="match status" value="1"/>
</dbReference>
<sequence>MDIPKIIRIIPRLDIKGANVIKGVHLECLRVVGDPGEMAARYYNQGADELIYMDVVASLYGRNNLLNIVEKASQNIFIPLTVGGGIRCLEDIRNILRAGADKVAINTHAIKNPDFITEAAKAFGSQCIVGSIEAKRISSGKWEAYTDNGRVVTGLDVVEWGKRLVSLGAGELLITSIDQEGTSKGYDVDLIRSIAPHVCVPVIACGGAGNPQDLTDVVKNGHADAVAAAHIFHYNQYSIQAVKEQLKDRSIPVRMAAGNL</sequence>
<dbReference type="GO" id="GO:0000105">
    <property type="term" value="P:L-histidine biosynthetic process"/>
    <property type="evidence" value="ECO:0007669"/>
    <property type="project" value="UniProtKB-UniPathway"/>
</dbReference>
<evidence type="ECO:0000256" key="5">
    <source>
        <dbReference type="ARBA" id="ARBA00022605"/>
    </source>
</evidence>
<dbReference type="Gene3D" id="3.20.20.70">
    <property type="entry name" value="Aldolase class I"/>
    <property type="match status" value="1"/>
</dbReference>
<comment type="catalytic activity">
    <reaction evidence="10">
        <text>5-[(5-phospho-1-deoxy-D-ribulos-1-ylimino)methylamino]-1-(5-phospho-beta-D-ribosyl)imidazole-4-carboxamide + L-glutamine = D-erythro-1-(imidazol-4-yl)glycerol 3-phosphate + 5-amino-1-(5-phospho-beta-D-ribosyl)imidazole-4-carboxamide + L-glutamate + H(+)</text>
        <dbReference type="Rhea" id="RHEA:24793"/>
        <dbReference type="ChEBI" id="CHEBI:15378"/>
        <dbReference type="ChEBI" id="CHEBI:29985"/>
        <dbReference type="ChEBI" id="CHEBI:58278"/>
        <dbReference type="ChEBI" id="CHEBI:58359"/>
        <dbReference type="ChEBI" id="CHEBI:58475"/>
        <dbReference type="ChEBI" id="CHEBI:58525"/>
        <dbReference type="EC" id="4.3.2.10"/>
    </reaction>
</comment>
<keyword evidence="5 11" id="KW-0028">Amino-acid biosynthesis</keyword>
<evidence type="ECO:0000256" key="10">
    <source>
        <dbReference type="ARBA" id="ARBA00047838"/>
    </source>
</evidence>
<dbReference type="EMBL" id="MFGC01000019">
    <property type="protein sequence ID" value="OGF28139.1"/>
    <property type="molecule type" value="Genomic_DNA"/>
</dbReference>
<evidence type="ECO:0000256" key="3">
    <source>
        <dbReference type="ARBA" id="ARBA00011152"/>
    </source>
</evidence>
<dbReference type="GO" id="GO:0016829">
    <property type="term" value="F:lyase activity"/>
    <property type="evidence" value="ECO:0007669"/>
    <property type="project" value="UniProtKB-KW"/>
</dbReference>
<dbReference type="InterPro" id="IPR013785">
    <property type="entry name" value="Aldolase_TIM"/>
</dbReference>
<dbReference type="SUPFAM" id="SSF51366">
    <property type="entry name" value="Ribulose-phoshate binding barrel"/>
    <property type="match status" value="1"/>
</dbReference>
<organism evidence="12 13">
    <name type="scientific">Candidatus Falkowbacteria bacterium RIFOXYA2_FULL_47_9</name>
    <dbReference type="NCBI Taxonomy" id="1797995"/>
    <lineage>
        <taxon>Bacteria</taxon>
        <taxon>Candidatus Falkowiibacteriota</taxon>
    </lineage>
</organism>
<dbReference type="Pfam" id="PF00977">
    <property type="entry name" value="His_biosynth"/>
    <property type="match status" value="1"/>
</dbReference>
<name>A0A1F5SNB2_9BACT</name>
<evidence type="ECO:0000256" key="9">
    <source>
        <dbReference type="ARBA" id="ARBA00030264"/>
    </source>
</evidence>
<dbReference type="STRING" id="1797995.A2242_03730"/>
<dbReference type="InterPro" id="IPR050064">
    <property type="entry name" value="IGPS_HisA/HisF"/>
</dbReference>
<proteinExistence type="inferred from homology"/>
<dbReference type="PANTHER" id="PTHR21235">
    <property type="entry name" value="IMIDAZOLE GLYCEROL PHOSPHATE SYNTHASE SUBUNIT HISF/H IGP SYNTHASE SUBUNIT HISF/H"/>
    <property type="match status" value="1"/>
</dbReference>
<evidence type="ECO:0000256" key="8">
    <source>
        <dbReference type="ARBA" id="ARBA00025475"/>
    </source>
</evidence>
<keyword evidence="6 11" id="KW-0368">Histidine biosynthesis</keyword>
<protein>
    <recommendedName>
        <fullName evidence="4">imidazole glycerol-phosphate synthase</fullName>
        <ecNumber evidence="4">4.3.2.10</ecNumber>
    </recommendedName>
    <alternativeName>
        <fullName evidence="9">IGP synthase cyclase subunit</fullName>
    </alternativeName>
</protein>
<comment type="function">
    <text evidence="8">IGPS catalyzes the conversion of PRFAR and glutamine to IGP, AICAR and glutamate. The HisF subunit catalyzes the cyclization activity that produces IGP and AICAR from PRFAR using the ammonia provided by the HisH subunit.</text>
</comment>
<dbReference type="EC" id="4.3.2.10" evidence="4"/>
<evidence type="ECO:0000256" key="6">
    <source>
        <dbReference type="ARBA" id="ARBA00023102"/>
    </source>
</evidence>
<dbReference type="InterPro" id="IPR006062">
    <property type="entry name" value="His_biosynth"/>
</dbReference>
<evidence type="ECO:0000256" key="4">
    <source>
        <dbReference type="ARBA" id="ARBA00012809"/>
    </source>
</evidence>
<dbReference type="GO" id="GO:0000107">
    <property type="term" value="F:imidazoleglycerol-phosphate synthase activity"/>
    <property type="evidence" value="ECO:0007669"/>
    <property type="project" value="InterPro"/>
</dbReference>
<comment type="subunit">
    <text evidence="3">Heterodimer of HisH and HisF.</text>
</comment>
<comment type="similarity">
    <text evidence="2 11">Belongs to the HisA/HisF family.</text>
</comment>
<comment type="pathway">
    <text evidence="1">Amino-acid biosynthesis; L-histidine biosynthesis; L-histidine from 5-phospho-alpha-D-ribose 1-diphosphate: step 5/9.</text>
</comment>
<dbReference type="PANTHER" id="PTHR21235:SF2">
    <property type="entry name" value="IMIDAZOLE GLYCEROL PHOSPHATE SYNTHASE HISHF"/>
    <property type="match status" value="1"/>
</dbReference>
<dbReference type="CDD" id="cd04731">
    <property type="entry name" value="HisF"/>
    <property type="match status" value="1"/>
</dbReference>
<keyword evidence="7" id="KW-0456">Lyase</keyword>
<dbReference type="InterPro" id="IPR004651">
    <property type="entry name" value="HisF"/>
</dbReference>
<dbReference type="InterPro" id="IPR011060">
    <property type="entry name" value="RibuloseP-bd_barrel"/>
</dbReference>
<evidence type="ECO:0000256" key="1">
    <source>
        <dbReference type="ARBA" id="ARBA00005091"/>
    </source>
</evidence>
<comment type="caution">
    <text evidence="12">The sequence shown here is derived from an EMBL/GenBank/DDBJ whole genome shotgun (WGS) entry which is preliminary data.</text>
</comment>
<dbReference type="AlphaFoldDB" id="A0A1F5SNB2"/>
<dbReference type="Proteomes" id="UP000178925">
    <property type="component" value="Unassembled WGS sequence"/>
</dbReference>
<accession>A0A1F5SNB2</accession>